<organism evidence="1 2">
    <name type="scientific">Aegilops tauschii subsp. strangulata</name>
    <name type="common">Goatgrass</name>
    <dbReference type="NCBI Taxonomy" id="200361"/>
    <lineage>
        <taxon>Eukaryota</taxon>
        <taxon>Viridiplantae</taxon>
        <taxon>Streptophyta</taxon>
        <taxon>Embryophyta</taxon>
        <taxon>Tracheophyta</taxon>
        <taxon>Spermatophyta</taxon>
        <taxon>Magnoliopsida</taxon>
        <taxon>Liliopsida</taxon>
        <taxon>Poales</taxon>
        <taxon>Poaceae</taxon>
        <taxon>BOP clade</taxon>
        <taxon>Pooideae</taxon>
        <taxon>Triticodae</taxon>
        <taxon>Triticeae</taxon>
        <taxon>Triticinae</taxon>
        <taxon>Aegilops</taxon>
    </lineage>
</organism>
<reference evidence="2" key="1">
    <citation type="journal article" date="2014" name="Science">
        <title>Ancient hybridizations among the ancestral genomes of bread wheat.</title>
        <authorList>
            <consortium name="International Wheat Genome Sequencing Consortium,"/>
            <person name="Marcussen T."/>
            <person name="Sandve S.R."/>
            <person name="Heier L."/>
            <person name="Spannagl M."/>
            <person name="Pfeifer M."/>
            <person name="Jakobsen K.S."/>
            <person name="Wulff B.B."/>
            <person name="Steuernagel B."/>
            <person name="Mayer K.F."/>
            <person name="Olsen O.A."/>
        </authorList>
    </citation>
    <scope>NUCLEOTIDE SEQUENCE [LARGE SCALE GENOMIC DNA]</scope>
    <source>
        <strain evidence="2">cv. AL8/78</strain>
    </source>
</reference>
<dbReference type="AlphaFoldDB" id="A0A453GLK2"/>
<dbReference type="PANTHER" id="PTHR36617:SF14">
    <property type="entry name" value="REVERSE TRANSCRIPTASE ZINC-BINDING DOMAIN-CONTAINING PROTEIN"/>
    <property type="match status" value="1"/>
</dbReference>
<reference evidence="2" key="2">
    <citation type="journal article" date="2017" name="Nat. Plants">
        <title>The Aegilops tauschii genome reveals multiple impacts of transposons.</title>
        <authorList>
            <person name="Zhao G."/>
            <person name="Zou C."/>
            <person name="Li K."/>
            <person name="Wang K."/>
            <person name="Li T."/>
            <person name="Gao L."/>
            <person name="Zhang X."/>
            <person name="Wang H."/>
            <person name="Yang Z."/>
            <person name="Liu X."/>
            <person name="Jiang W."/>
            <person name="Mao L."/>
            <person name="Kong X."/>
            <person name="Jiao Y."/>
            <person name="Jia J."/>
        </authorList>
    </citation>
    <scope>NUCLEOTIDE SEQUENCE [LARGE SCALE GENOMIC DNA]</scope>
    <source>
        <strain evidence="2">cv. AL8/78</strain>
    </source>
</reference>
<keyword evidence="2" id="KW-1185">Reference proteome</keyword>
<protein>
    <recommendedName>
        <fullName evidence="3">Reverse transcriptase zinc-binding domain-containing protein</fullName>
    </recommendedName>
</protein>
<dbReference type="EnsemblPlants" id="AET3Gv21103800.1">
    <property type="protein sequence ID" value="AET3Gv21103800.1"/>
    <property type="gene ID" value="AET3Gv21103800"/>
</dbReference>
<dbReference type="Gramene" id="AET3Gv21103800.1">
    <property type="protein sequence ID" value="AET3Gv21103800.1"/>
    <property type="gene ID" value="AET3Gv21103800"/>
</dbReference>
<evidence type="ECO:0000313" key="1">
    <source>
        <dbReference type="EnsemblPlants" id="AET3Gv21103800.1"/>
    </source>
</evidence>
<reference evidence="1" key="3">
    <citation type="journal article" date="2017" name="Nature">
        <title>Genome sequence of the progenitor of the wheat D genome Aegilops tauschii.</title>
        <authorList>
            <person name="Luo M.C."/>
            <person name="Gu Y.Q."/>
            <person name="Puiu D."/>
            <person name="Wang H."/>
            <person name="Twardziok S.O."/>
            <person name="Deal K.R."/>
            <person name="Huo N."/>
            <person name="Zhu T."/>
            <person name="Wang L."/>
            <person name="Wang Y."/>
            <person name="McGuire P.E."/>
            <person name="Liu S."/>
            <person name="Long H."/>
            <person name="Ramasamy R.K."/>
            <person name="Rodriguez J.C."/>
            <person name="Van S.L."/>
            <person name="Yuan L."/>
            <person name="Wang Z."/>
            <person name="Xia Z."/>
            <person name="Xiao L."/>
            <person name="Anderson O.D."/>
            <person name="Ouyang S."/>
            <person name="Liang Y."/>
            <person name="Zimin A.V."/>
            <person name="Pertea G."/>
            <person name="Qi P."/>
            <person name="Bennetzen J.L."/>
            <person name="Dai X."/>
            <person name="Dawson M.W."/>
            <person name="Muller H.G."/>
            <person name="Kugler K."/>
            <person name="Rivarola-Duarte L."/>
            <person name="Spannagl M."/>
            <person name="Mayer K.F.X."/>
            <person name="Lu F.H."/>
            <person name="Bevan M.W."/>
            <person name="Leroy P."/>
            <person name="Li P."/>
            <person name="You F.M."/>
            <person name="Sun Q."/>
            <person name="Liu Z."/>
            <person name="Lyons E."/>
            <person name="Wicker T."/>
            <person name="Salzberg S.L."/>
            <person name="Devos K.M."/>
            <person name="Dvorak J."/>
        </authorList>
    </citation>
    <scope>NUCLEOTIDE SEQUENCE [LARGE SCALE GENOMIC DNA]</scope>
    <source>
        <strain evidence="1">cv. AL8/78</strain>
    </source>
</reference>
<reference evidence="1" key="4">
    <citation type="submission" date="2019-03" db="UniProtKB">
        <authorList>
            <consortium name="EnsemblPlants"/>
        </authorList>
    </citation>
    <scope>IDENTIFICATION</scope>
</reference>
<evidence type="ECO:0008006" key="3">
    <source>
        <dbReference type="Google" id="ProtNLM"/>
    </source>
</evidence>
<proteinExistence type="predicted"/>
<accession>A0A453GLK2</accession>
<name>A0A453GLK2_AEGTS</name>
<reference evidence="1" key="5">
    <citation type="journal article" date="2021" name="G3 (Bethesda)">
        <title>Aegilops tauschii genome assembly Aet v5.0 features greater sequence contiguity and improved annotation.</title>
        <authorList>
            <person name="Wang L."/>
            <person name="Zhu T."/>
            <person name="Rodriguez J.C."/>
            <person name="Deal K.R."/>
            <person name="Dubcovsky J."/>
            <person name="McGuire P.E."/>
            <person name="Lux T."/>
            <person name="Spannagl M."/>
            <person name="Mayer K.F.X."/>
            <person name="Baldrich P."/>
            <person name="Meyers B.C."/>
            <person name="Huo N."/>
            <person name="Gu Y.Q."/>
            <person name="Zhou H."/>
            <person name="Devos K.M."/>
            <person name="Bennetzen J.L."/>
            <person name="Unver T."/>
            <person name="Budak H."/>
            <person name="Gulick P.J."/>
            <person name="Galiba G."/>
            <person name="Kalapos B."/>
            <person name="Nelson D.R."/>
            <person name="Li P."/>
            <person name="You F.M."/>
            <person name="Luo M.C."/>
            <person name="Dvorak J."/>
        </authorList>
    </citation>
    <scope>NUCLEOTIDE SEQUENCE [LARGE SCALE GENOMIC DNA]</scope>
    <source>
        <strain evidence="1">cv. AL8/78</strain>
    </source>
</reference>
<evidence type="ECO:0000313" key="2">
    <source>
        <dbReference type="Proteomes" id="UP000015105"/>
    </source>
</evidence>
<dbReference type="PANTHER" id="PTHR36617">
    <property type="entry name" value="PROTEIN, PUTATIVE-RELATED"/>
    <property type="match status" value="1"/>
</dbReference>
<dbReference type="Proteomes" id="UP000015105">
    <property type="component" value="Chromosome 3D"/>
</dbReference>
<sequence length="94" mass="10985">TWAQILRNKYLQSKTLSQVTVRPTDSPFWKGLMRVKTTFFNRTKFIVGDGDNTRFWEDTWLGDTPLALQYPSLYCIVQRREALVATIMQSIPLN</sequence>